<feature type="compositionally biased region" description="Low complexity" evidence="2">
    <location>
        <begin position="161"/>
        <end position="174"/>
    </location>
</feature>
<dbReference type="AlphaFoldDB" id="A0A1L7WFV4"/>
<dbReference type="Gene3D" id="3.30.160.60">
    <property type="entry name" value="Classic Zinc Finger"/>
    <property type="match status" value="1"/>
</dbReference>
<organism evidence="4 5">
    <name type="scientific">Phialocephala subalpina</name>
    <dbReference type="NCBI Taxonomy" id="576137"/>
    <lineage>
        <taxon>Eukaryota</taxon>
        <taxon>Fungi</taxon>
        <taxon>Dikarya</taxon>
        <taxon>Ascomycota</taxon>
        <taxon>Pezizomycotina</taxon>
        <taxon>Leotiomycetes</taxon>
        <taxon>Helotiales</taxon>
        <taxon>Mollisiaceae</taxon>
        <taxon>Phialocephala</taxon>
        <taxon>Phialocephala fortinii species complex</taxon>
    </lineage>
</organism>
<dbReference type="SUPFAM" id="SSF57667">
    <property type="entry name" value="beta-beta-alpha zinc fingers"/>
    <property type="match status" value="1"/>
</dbReference>
<protein>
    <recommendedName>
        <fullName evidence="3">C2H2-type domain-containing protein</fullName>
    </recommendedName>
</protein>
<sequence>MAFVADPTPVKQLTRLKRASTSANLSFIYPTKAVFPISFSIHRRRVRLRKRLTPAFSPRSHNNDFTYQPALELSQSELDDYRIWYPQADNLFTYYNGEPCSVSGDDGVPETAGASPHPLSAHDTIVQDPDVTSNTSTVSRYTLVFSTPAVATGNANPSMPSLTLSRSQSQSTAAYASPVDREGGDEELAEFAPAKPEFGCPHCPEKKVSRALLNKHIKTHTQPYRCNCGVGKATQRDLDRHQDRHGKIRRYFCPVSGCAWDIHGVQGGFSRRLDNAKRHLKSHNNSHTLSVLREDNQGRLWRVNFLEAASNRTRSLGEWDFTDGIVRQFQYVKNRMSTTKGTDMEKHILFHLRPSSGLDTQTINCPLRCRRVFEKLESSLADFLSVYRLNPATGYAKYACTTRKGPGRYSYLGVLISSCAKEGGEL</sequence>
<proteinExistence type="predicted"/>
<keyword evidence="5" id="KW-1185">Reference proteome</keyword>
<evidence type="ECO:0000259" key="3">
    <source>
        <dbReference type="PROSITE" id="PS50157"/>
    </source>
</evidence>
<dbReference type="SMART" id="SM00355">
    <property type="entry name" value="ZnF_C2H2"/>
    <property type="match status" value="3"/>
</dbReference>
<dbReference type="GO" id="GO:0008270">
    <property type="term" value="F:zinc ion binding"/>
    <property type="evidence" value="ECO:0007669"/>
    <property type="project" value="UniProtKB-KW"/>
</dbReference>
<dbReference type="EMBL" id="FJOG01000002">
    <property type="protein sequence ID" value="CZR51662.1"/>
    <property type="molecule type" value="Genomic_DNA"/>
</dbReference>
<name>A0A1L7WFV4_9HELO</name>
<evidence type="ECO:0000313" key="5">
    <source>
        <dbReference type="Proteomes" id="UP000184330"/>
    </source>
</evidence>
<dbReference type="InterPro" id="IPR013087">
    <property type="entry name" value="Znf_C2H2_type"/>
</dbReference>
<keyword evidence="1" id="KW-0479">Metal-binding</keyword>
<feature type="domain" description="C2H2-type" evidence="3">
    <location>
        <begin position="198"/>
        <end position="225"/>
    </location>
</feature>
<accession>A0A1L7WFV4</accession>
<evidence type="ECO:0000256" key="1">
    <source>
        <dbReference type="PROSITE-ProRule" id="PRU00042"/>
    </source>
</evidence>
<keyword evidence="1" id="KW-0863">Zinc-finger</keyword>
<dbReference type="InterPro" id="IPR036236">
    <property type="entry name" value="Znf_C2H2_sf"/>
</dbReference>
<evidence type="ECO:0000256" key="2">
    <source>
        <dbReference type="SAM" id="MobiDB-lite"/>
    </source>
</evidence>
<feature type="region of interest" description="Disordered" evidence="2">
    <location>
        <begin position="154"/>
        <end position="184"/>
    </location>
</feature>
<evidence type="ECO:0000313" key="4">
    <source>
        <dbReference type="EMBL" id="CZR51662.1"/>
    </source>
</evidence>
<dbReference type="Proteomes" id="UP000184330">
    <property type="component" value="Unassembled WGS sequence"/>
</dbReference>
<dbReference type="OrthoDB" id="654211at2759"/>
<gene>
    <name evidence="4" type="ORF">PAC_01539</name>
</gene>
<keyword evidence="1" id="KW-0862">Zinc</keyword>
<dbReference type="STRING" id="576137.A0A1L7WFV4"/>
<dbReference type="PROSITE" id="PS50157">
    <property type="entry name" value="ZINC_FINGER_C2H2_2"/>
    <property type="match status" value="1"/>
</dbReference>
<reference evidence="4 5" key="1">
    <citation type="submission" date="2016-03" db="EMBL/GenBank/DDBJ databases">
        <authorList>
            <person name="Ploux O."/>
        </authorList>
    </citation>
    <scope>NUCLEOTIDE SEQUENCE [LARGE SCALE GENOMIC DNA]</scope>
    <source>
        <strain evidence="4 5">UAMH 11012</strain>
    </source>
</reference>